<dbReference type="PANTHER" id="PTHR46670">
    <property type="entry name" value="ENDO/EXONUCLEASE/PHOSPHATASE DOMAIN-CONTAINING PROTEIN"/>
    <property type="match status" value="1"/>
</dbReference>
<feature type="region of interest" description="Disordered" evidence="1">
    <location>
        <begin position="1"/>
        <end position="28"/>
    </location>
</feature>
<dbReference type="Pfam" id="PF03372">
    <property type="entry name" value="Exo_endo_phos"/>
    <property type="match status" value="1"/>
</dbReference>
<dbReference type="SUPFAM" id="SSF56219">
    <property type="entry name" value="DNase I-like"/>
    <property type="match status" value="1"/>
</dbReference>
<feature type="domain" description="Endonuclease/exonuclease/phosphatase" evidence="2">
    <location>
        <begin position="35"/>
        <end position="231"/>
    </location>
</feature>
<dbReference type="AlphaFoldDB" id="A0AAV1HJ59"/>
<dbReference type="InterPro" id="IPR036691">
    <property type="entry name" value="Endo/exonu/phosph_ase_sf"/>
</dbReference>
<reference evidence="3" key="1">
    <citation type="submission" date="2023-08" db="EMBL/GenBank/DDBJ databases">
        <authorList>
            <person name="Alioto T."/>
            <person name="Alioto T."/>
            <person name="Gomez Garrido J."/>
        </authorList>
    </citation>
    <scope>NUCLEOTIDE SEQUENCE</scope>
</reference>
<evidence type="ECO:0000259" key="2">
    <source>
        <dbReference type="Pfam" id="PF03372"/>
    </source>
</evidence>
<dbReference type="GO" id="GO:0003824">
    <property type="term" value="F:catalytic activity"/>
    <property type="evidence" value="ECO:0007669"/>
    <property type="project" value="InterPro"/>
</dbReference>
<dbReference type="EMBL" id="OY660885">
    <property type="protein sequence ID" value="CAJ1085660.1"/>
    <property type="molecule type" value="Genomic_DNA"/>
</dbReference>
<name>A0AAV1HJ59_XYRNO</name>
<dbReference type="Gene3D" id="3.60.10.10">
    <property type="entry name" value="Endonuclease/exonuclease/phosphatase"/>
    <property type="match status" value="1"/>
</dbReference>
<protein>
    <submittedName>
        <fullName evidence="3">PREDICTED: uncharacterized protein LOC104949780</fullName>
    </submittedName>
</protein>
<feature type="compositionally biased region" description="Pro residues" evidence="1">
    <location>
        <begin position="19"/>
        <end position="28"/>
    </location>
</feature>
<feature type="compositionally biased region" description="Low complexity" evidence="1">
    <location>
        <begin position="9"/>
        <end position="18"/>
    </location>
</feature>
<proteinExistence type="predicted"/>
<sequence length="324" mass="36035">MHPKRRTRNLTNLRCLPPASLPTPQPPPLKMALQNTRSLNNKGHILADFITDNNLDFLYLTETWHNHLDLFPLNQATPPGYSYLHQPRLTGRGGGVAVIHKQTLKTTPTPTLSVHSFENISVKLPGPTPLVIVTIYRPPKPHPSFLSDFFEFVTHLNTISSSVLLLGDFNFHIDNPTCKQASDFLDLLDTLNLTQHVHSPTHSHGHTLDLVCSTGISIHHLSTTNLYISDHLAVTFNVDPPPLPHSEKRQITFRNLKSISPQDLSASLSATLTASPPTPSAKFLTYSTTTTTLYPPAWTSSHLSKQKQFHSDTLPPGILQNYTK</sequence>
<dbReference type="InterPro" id="IPR005135">
    <property type="entry name" value="Endo/exonuclease/phosphatase"/>
</dbReference>
<keyword evidence="4" id="KW-1185">Reference proteome</keyword>
<organism evidence="3 4">
    <name type="scientific">Xyrichtys novacula</name>
    <name type="common">Pearly razorfish</name>
    <name type="synonym">Hemipteronotus novacula</name>
    <dbReference type="NCBI Taxonomy" id="13765"/>
    <lineage>
        <taxon>Eukaryota</taxon>
        <taxon>Metazoa</taxon>
        <taxon>Chordata</taxon>
        <taxon>Craniata</taxon>
        <taxon>Vertebrata</taxon>
        <taxon>Euteleostomi</taxon>
        <taxon>Actinopterygii</taxon>
        <taxon>Neopterygii</taxon>
        <taxon>Teleostei</taxon>
        <taxon>Neoteleostei</taxon>
        <taxon>Acanthomorphata</taxon>
        <taxon>Eupercaria</taxon>
        <taxon>Labriformes</taxon>
        <taxon>Labridae</taxon>
        <taxon>Xyrichtys</taxon>
    </lineage>
</organism>
<dbReference type="PANTHER" id="PTHR46670:SF3">
    <property type="entry name" value="ENDONUCLEASE_EXONUCLEASE_PHOSPHATASE DOMAIN-CONTAINING PROTEIN"/>
    <property type="match status" value="1"/>
</dbReference>
<accession>A0AAV1HJ59</accession>
<gene>
    <name evidence="3" type="ORF">XNOV1_A042977</name>
</gene>
<evidence type="ECO:0000313" key="4">
    <source>
        <dbReference type="Proteomes" id="UP001178508"/>
    </source>
</evidence>
<evidence type="ECO:0000256" key="1">
    <source>
        <dbReference type="SAM" id="MobiDB-lite"/>
    </source>
</evidence>
<evidence type="ECO:0000313" key="3">
    <source>
        <dbReference type="EMBL" id="CAJ1085660.1"/>
    </source>
</evidence>
<dbReference type="Proteomes" id="UP001178508">
    <property type="component" value="Chromosome 22"/>
</dbReference>